<evidence type="ECO:0000256" key="3">
    <source>
        <dbReference type="ARBA" id="ARBA00022741"/>
    </source>
</evidence>
<evidence type="ECO:0000313" key="8">
    <source>
        <dbReference type="EMBL" id="ETJ41052.1"/>
    </source>
</evidence>
<feature type="non-terminal residue" evidence="8">
    <location>
        <position position="1"/>
    </location>
</feature>
<proteinExistence type="inferred from homology"/>
<organism evidence="8">
    <name type="scientific">human gut metagenome</name>
    <dbReference type="NCBI Taxonomy" id="408170"/>
    <lineage>
        <taxon>unclassified sequences</taxon>
        <taxon>metagenomes</taxon>
        <taxon>organismal metagenomes</taxon>
    </lineage>
</organism>
<dbReference type="Pfam" id="PF19269">
    <property type="entry name" value="Anticodon_2"/>
    <property type="match status" value="1"/>
</dbReference>
<evidence type="ECO:0000259" key="7">
    <source>
        <dbReference type="Pfam" id="PF19269"/>
    </source>
</evidence>
<dbReference type="AlphaFoldDB" id="W1YEY0"/>
<gene>
    <name evidence="8" type="ORF">Q604_UNBC05017G0001</name>
</gene>
<dbReference type="SUPFAM" id="SSF48163">
    <property type="entry name" value="An anticodon-binding domain of class I aminoacyl-tRNA synthetases"/>
    <property type="match status" value="1"/>
</dbReference>
<name>W1YEY0_9ZZZZ</name>
<dbReference type="InterPro" id="IPR049940">
    <property type="entry name" value="GluQ/Sye"/>
</dbReference>
<comment type="caution">
    <text evidence="8">The sequence shown here is derived from an EMBL/GenBank/DDBJ whole genome shotgun (WGS) entry which is preliminary data.</text>
</comment>
<evidence type="ECO:0000256" key="4">
    <source>
        <dbReference type="ARBA" id="ARBA00022840"/>
    </source>
</evidence>
<dbReference type="PANTHER" id="PTHR43311">
    <property type="entry name" value="GLUTAMATE--TRNA LIGASE"/>
    <property type="match status" value="1"/>
</dbReference>
<evidence type="ECO:0000256" key="2">
    <source>
        <dbReference type="ARBA" id="ARBA00022598"/>
    </source>
</evidence>
<dbReference type="Gene3D" id="1.10.10.350">
    <property type="match status" value="1"/>
</dbReference>
<dbReference type="InterPro" id="IPR045462">
    <property type="entry name" value="aa-tRNA-synth_I_cd-bd"/>
</dbReference>
<dbReference type="GO" id="GO:0005829">
    <property type="term" value="C:cytosol"/>
    <property type="evidence" value="ECO:0007669"/>
    <property type="project" value="TreeGrafter"/>
</dbReference>
<keyword evidence="4" id="KW-0067">ATP-binding</keyword>
<dbReference type="GO" id="GO:0004818">
    <property type="term" value="F:glutamate-tRNA ligase activity"/>
    <property type="evidence" value="ECO:0007669"/>
    <property type="project" value="TreeGrafter"/>
</dbReference>
<keyword evidence="6" id="KW-0030">Aminoacyl-tRNA synthetase</keyword>
<keyword evidence="3" id="KW-0547">Nucleotide-binding</keyword>
<dbReference type="GO" id="GO:0006424">
    <property type="term" value="P:glutamyl-tRNA aminoacylation"/>
    <property type="evidence" value="ECO:0007669"/>
    <property type="project" value="TreeGrafter"/>
</dbReference>
<protein>
    <submittedName>
        <fullName evidence="8">Glutamate-tRNA ligase</fullName>
    </submittedName>
</protein>
<sequence length="70" mass="7673">AELDEITPDVVKATIKAVMKETALKGKFVFMPIRVALTGQMHGPDLNNIVTLLGKEKCLHRLDNVSALTK</sequence>
<evidence type="ECO:0000256" key="1">
    <source>
        <dbReference type="ARBA" id="ARBA00007894"/>
    </source>
</evidence>
<evidence type="ECO:0000256" key="5">
    <source>
        <dbReference type="ARBA" id="ARBA00022917"/>
    </source>
</evidence>
<keyword evidence="5" id="KW-0648">Protein biosynthesis</keyword>
<accession>W1YEY0</accession>
<dbReference type="EMBL" id="AZMM01005017">
    <property type="protein sequence ID" value="ETJ41052.1"/>
    <property type="molecule type" value="Genomic_DNA"/>
</dbReference>
<dbReference type="InterPro" id="IPR008925">
    <property type="entry name" value="aa_tRNA-synth_I_cd-bd_sf"/>
</dbReference>
<dbReference type="InterPro" id="IPR020751">
    <property type="entry name" value="aa-tRNA-synth_I_codon-bd_sub2"/>
</dbReference>
<keyword evidence="2 8" id="KW-0436">Ligase</keyword>
<feature type="domain" description="Aminoacyl-tRNA synthetase class I anticodon-binding" evidence="7">
    <location>
        <begin position="2"/>
        <end position="64"/>
    </location>
</feature>
<dbReference type="PANTHER" id="PTHR43311:SF2">
    <property type="entry name" value="GLUTAMATE--TRNA LIGASE, MITOCHONDRIAL-RELATED"/>
    <property type="match status" value="1"/>
</dbReference>
<comment type="similarity">
    <text evidence="1">Belongs to the class-I aminoacyl-tRNA synthetase family. Glutamate--tRNA ligase type 1 subfamily.</text>
</comment>
<dbReference type="GO" id="GO:0000049">
    <property type="term" value="F:tRNA binding"/>
    <property type="evidence" value="ECO:0007669"/>
    <property type="project" value="InterPro"/>
</dbReference>
<reference evidence="8" key="1">
    <citation type="submission" date="2013-12" db="EMBL/GenBank/DDBJ databases">
        <title>A Varibaculum cambriense genome reconstructed from a premature infant gut community with otherwise low bacterial novelty that shifts toward anaerobic metabolism during the third week of life.</title>
        <authorList>
            <person name="Brown C.T."/>
            <person name="Sharon I."/>
            <person name="Thomas B.C."/>
            <person name="Castelle C.J."/>
            <person name="Morowitz M.J."/>
            <person name="Banfield J.F."/>
        </authorList>
    </citation>
    <scope>NUCLEOTIDE SEQUENCE</scope>
</reference>
<dbReference type="GO" id="GO:0005524">
    <property type="term" value="F:ATP binding"/>
    <property type="evidence" value="ECO:0007669"/>
    <property type="project" value="UniProtKB-KW"/>
</dbReference>
<evidence type="ECO:0000256" key="6">
    <source>
        <dbReference type="ARBA" id="ARBA00023146"/>
    </source>
</evidence>